<comment type="caution">
    <text evidence="1">The sequence shown here is derived from an EMBL/GenBank/DDBJ whole genome shotgun (WGS) entry which is preliminary data.</text>
</comment>
<dbReference type="InterPro" id="IPR029060">
    <property type="entry name" value="PIN-like_dom_sf"/>
</dbReference>
<protein>
    <submittedName>
        <fullName evidence="1">Uncharacterized protein</fullName>
    </submittedName>
</protein>
<dbReference type="SUPFAM" id="SSF88723">
    <property type="entry name" value="PIN domain-like"/>
    <property type="match status" value="1"/>
</dbReference>
<dbReference type="OrthoDB" id="7359859at2"/>
<dbReference type="Gene3D" id="3.40.50.1010">
    <property type="entry name" value="5'-nuclease"/>
    <property type="match status" value="1"/>
</dbReference>
<gene>
    <name evidence="1" type="ORF">AM305_11560</name>
</gene>
<dbReference type="AlphaFoldDB" id="C5S358"/>
<accession>C5S358</accession>
<dbReference type="Pfam" id="PF11848">
    <property type="entry name" value="DUF3368"/>
    <property type="match status" value="1"/>
</dbReference>
<proteinExistence type="predicted"/>
<dbReference type="RefSeq" id="WP_005824746.1">
    <property type="nucleotide sequence ID" value="NZ_ACQL01000104.1"/>
</dbReference>
<dbReference type="InterPro" id="IPR021799">
    <property type="entry name" value="PIN-like_prokaryotic"/>
</dbReference>
<reference evidence="1 2" key="1">
    <citation type="journal article" date="2010" name="Vet. Microbiol.">
        <title>Production of haemolysins by strains of the Actinobacillus minor/porcitonsillarum complex.</title>
        <authorList>
            <person name="Arya G."/>
            <person name="Niven D.F."/>
        </authorList>
    </citation>
    <scope>NUCLEOTIDE SEQUENCE [LARGE SCALE GENOMIC DNA]</scope>
    <source>
        <strain evidence="1 2">NM305</strain>
    </source>
</reference>
<dbReference type="Proteomes" id="UP000005532">
    <property type="component" value="Unassembled WGS sequence"/>
</dbReference>
<evidence type="ECO:0000313" key="2">
    <source>
        <dbReference type="Proteomes" id="UP000005532"/>
    </source>
</evidence>
<organism evidence="1 2">
    <name type="scientific">Actinobacillus minor NM305</name>
    <dbReference type="NCBI Taxonomy" id="637911"/>
    <lineage>
        <taxon>Bacteria</taxon>
        <taxon>Pseudomonadati</taxon>
        <taxon>Pseudomonadota</taxon>
        <taxon>Gammaproteobacteria</taxon>
        <taxon>Pasteurellales</taxon>
        <taxon>Pasteurellaceae</taxon>
        <taxon>Actinobacillus</taxon>
    </lineage>
</organism>
<evidence type="ECO:0000313" key="1">
    <source>
        <dbReference type="EMBL" id="EER46660.1"/>
    </source>
</evidence>
<name>C5S358_9PAST</name>
<dbReference type="eggNOG" id="COG1412">
    <property type="taxonomic scope" value="Bacteria"/>
</dbReference>
<dbReference type="EMBL" id="ACQL01000104">
    <property type="protein sequence ID" value="EER46660.1"/>
    <property type="molecule type" value="Genomic_DNA"/>
</dbReference>
<sequence length="162" mass="18619">MSKFLVSDANIVIDLEVGELLEAFFQLPYQFITPDILFEQELKIQHSHLLSLGLKLVELTENSMLYAFNLKQEHNPTSLNDLFCLSLAKQEQCPLLTGDRALRKVAALETVQTNGTIWIIEQLVLLQIIDKQRALFSLELMKNKGRRLPWEKAKEIINDIPD</sequence>
<dbReference type="CDD" id="cd18685">
    <property type="entry name" value="PIN_VapC-like"/>
    <property type="match status" value="1"/>
</dbReference>